<dbReference type="PROSITE" id="PS50977">
    <property type="entry name" value="HTH_TETR_2"/>
    <property type="match status" value="1"/>
</dbReference>
<protein>
    <submittedName>
        <fullName evidence="5">AcrR family transcriptional regulator</fullName>
    </submittedName>
</protein>
<dbReference type="PANTHER" id="PTHR30055:SF158">
    <property type="entry name" value="POSSIBLE TRANSCRIPTIONAL REGULATORY PROTEIN (PROBABLY TETR-FAMILY)"/>
    <property type="match status" value="1"/>
</dbReference>
<sequence>MRIPRAEREELILDAATTEFGTLGYAGASLSAIASGAGVSKQLVLGYFGSKDALFAACAARAGAGITDRIDVALAGGGPPLALAEGTLSAIFTALESRPHDWNVLNDRTLPAGSAGHATARAARLRIAGQARAGVGTLAALDEAADADDLAILTALWMSAVSALVAWWLRHPDRSPAEMTERGRRALTALSRTPVPDEGKTR</sequence>
<dbReference type="Gene3D" id="1.10.357.10">
    <property type="entry name" value="Tetracycline Repressor, domain 2"/>
    <property type="match status" value="1"/>
</dbReference>
<dbReference type="GO" id="GO:0003700">
    <property type="term" value="F:DNA-binding transcription factor activity"/>
    <property type="evidence" value="ECO:0007669"/>
    <property type="project" value="TreeGrafter"/>
</dbReference>
<evidence type="ECO:0000259" key="4">
    <source>
        <dbReference type="PROSITE" id="PS50977"/>
    </source>
</evidence>
<dbReference type="InterPro" id="IPR001647">
    <property type="entry name" value="HTH_TetR"/>
</dbReference>
<evidence type="ECO:0000256" key="1">
    <source>
        <dbReference type="ARBA" id="ARBA00023125"/>
    </source>
</evidence>
<dbReference type="PRINTS" id="PR00455">
    <property type="entry name" value="HTHTETR"/>
</dbReference>
<dbReference type="InterPro" id="IPR050109">
    <property type="entry name" value="HTH-type_TetR-like_transc_reg"/>
</dbReference>
<accession>A0A7Y9ZLZ2</accession>
<evidence type="ECO:0000313" key="6">
    <source>
        <dbReference type="Proteomes" id="UP000562045"/>
    </source>
</evidence>
<dbReference type="EMBL" id="JACBZM010000001">
    <property type="protein sequence ID" value="NYI47300.1"/>
    <property type="molecule type" value="Genomic_DNA"/>
</dbReference>
<evidence type="ECO:0000256" key="3">
    <source>
        <dbReference type="SAM" id="MobiDB-lite"/>
    </source>
</evidence>
<dbReference type="Pfam" id="PF00440">
    <property type="entry name" value="TetR_N"/>
    <property type="match status" value="1"/>
</dbReference>
<dbReference type="AlphaFoldDB" id="A0A7Y9ZLZ2"/>
<keyword evidence="1 2" id="KW-0238">DNA-binding</keyword>
<dbReference type="RefSeq" id="WP_179651245.1">
    <property type="nucleotide sequence ID" value="NZ_JACBZM010000001.1"/>
</dbReference>
<dbReference type="GO" id="GO:0000976">
    <property type="term" value="F:transcription cis-regulatory region binding"/>
    <property type="evidence" value="ECO:0007669"/>
    <property type="project" value="TreeGrafter"/>
</dbReference>
<dbReference type="PANTHER" id="PTHR30055">
    <property type="entry name" value="HTH-TYPE TRANSCRIPTIONAL REGULATOR RUTR"/>
    <property type="match status" value="1"/>
</dbReference>
<feature type="DNA-binding region" description="H-T-H motif" evidence="2">
    <location>
        <begin position="29"/>
        <end position="48"/>
    </location>
</feature>
<evidence type="ECO:0000313" key="5">
    <source>
        <dbReference type="EMBL" id="NYI47300.1"/>
    </source>
</evidence>
<proteinExistence type="predicted"/>
<evidence type="ECO:0000256" key="2">
    <source>
        <dbReference type="PROSITE-ProRule" id="PRU00335"/>
    </source>
</evidence>
<feature type="domain" description="HTH tetR-type" evidence="4">
    <location>
        <begin position="6"/>
        <end position="66"/>
    </location>
</feature>
<feature type="region of interest" description="Disordered" evidence="3">
    <location>
        <begin position="177"/>
        <end position="202"/>
    </location>
</feature>
<name>A0A7Y9ZLZ2_9ACTN</name>
<dbReference type="InterPro" id="IPR009057">
    <property type="entry name" value="Homeodomain-like_sf"/>
</dbReference>
<gene>
    <name evidence="5" type="ORF">BJ993_004380</name>
</gene>
<organism evidence="5 6">
    <name type="scientific">Nocardioides aromaticivorans</name>
    <dbReference type="NCBI Taxonomy" id="200618"/>
    <lineage>
        <taxon>Bacteria</taxon>
        <taxon>Bacillati</taxon>
        <taxon>Actinomycetota</taxon>
        <taxon>Actinomycetes</taxon>
        <taxon>Propionibacteriales</taxon>
        <taxon>Nocardioidaceae</taxon>
        <taxon>Nocardioides</taxon>
    </lineage>
</organism>
<reference evidence="5 6" key="1">
    <citation type="submission" date="2020-07" db="EMBL/GenBank/DDBJ databases">
        <title>Sequencing the genomes of 1000 actinobacteria strains.</title>
        <authorList>
            <person name="Klenk H.-P."/>
        </authorList>
    </citation>
    <scope>NUCLEOTIDE SEQUENCE [LARGE SCALE GENOMIC DNA]</scope>
    <source>
        <strain evidence="5 6">DSM 15131</strain>
    </source>
</reference>
<dbReference type="Proteomes" id="UP000562045">
    <property type="component" value="Unassembled WGS sequence"/>
</dbReference>
<comment type="caution">
    <text evidence="5">The sequence shown here is derived from an EMBL/GenBank/DDBJ whole genome shotgun (WGS) entry which is preliminary data.</text>
</comment>
<dbReference type="SUPFAM" id="SSF46689">
    <property type="entry name" value="Homeodomain-like"/>
    <property type="match status" value="1"/>
</dbReference>